<dbReference type="Gene3D" id="1.10.10.10">
    <property type="entry name" value="Winged helix-like DNA-binding domain superfamily/Winged helix DNA-binding domain"/>
    <property type="match status" value="1"/>
</dbReference>
<evidence type="ECO:0000259" key="4">
    <source>
        <dbReference type="PROSITE" id="PS50995"/>
    </source>
</evidence>
<dbReference type="InterPro" id="IPR036390">
    <property type="entry name" value="WH_DNA-bd_sf"/>
</dbReference>
<dbReference type="InterPro" id="IPR023187">
    <property type="entry name" value="Tscrpt_reg_MarR-type_CS"/>
</dbReference>
<keyword evidence="6" id="KW-1185">Reference proteome</keyword>
<evidence type="ECO:0000313" key="5">
    <source>
        <dbReference type="EMBL" id="MDF3294393.1"/>
    </source>
</evidence>
<evidence type="ECO:0000256" key="1">
    <source>
        <dbReference type="ARBA" id="ARBA00023015"/>
    </source>
</evidence>
<dbReference type="InterPro" id="IPR000835">
    <property type="entry name" value="HTH_MarR-typ"/>
</dbReference>
<dbReference type="Proteomes" id="UP001216579">
    <property type="component" value="Unassembled WGS sequence"/>
</dbReference>
<proteinExistence type="predicted"/>
<gene>
    <name evidence="5" type="ORF">P3G67_35440</name>
</gene>
<dbReference type="EMBL" id="JARJBC010000049">
    <property type="protein sequence ID" value="MDF3294393.1"/>
    <property type="molecule type" value="Genomic_DNA"/>
</dbReference>
<evidence type="ECO:0000313" key="6">
    <source>
        <dbReference type="Proteomes" id="UP001216579"/>
    </source>
</evidence>
<organism evidence="5 6">
    <name type="scientific">Streptomyces silvisoli</name>
    <dbReference type="NCBI Taxonomy" id="3034235"/>
    <lineage>
        <taxon>Bacteria</taxon>
        <taxon>Bacillati</taxon>
        <taxon>Actinomycetota</taxon>
        <taxon>Actinomycetes</taxon>
        <taxon>Kitasatosporales</taxon>
        <taxon>Streptomycetaceae</taxon>
        <taxon>Streptomyces</taxon>
    </lineage>
</organism>
<comment type="caution">
    <text evidence="5">The sequence shown here is derived from an EMBL/GenBank/DDBJ whole genome shotgun (WGS) entry which is preliminary data.</text>
</comment>
<dbReference type="RefSeq" id="WP_276097191.1">
    <property type="nucleotide sequence ID" value="NZ_JARJBC010000049.1"/>
</dbReference>
<dbReference type="InterPro" id="IPR052526">
    <property type="entry name" value="HTH-type_Bedaq_tolerance"/>
</dbReference>
<dbReference type="PANTHER" id="PTHR39515">
    <property type="entry name" value="CONSERVED PROTEIN"/>
    <property type="match status" value="1"/>
</dbReference>
<evidence type="ECO:0000256" key="2">
    <source>
        <dbReference type="ARBA" id="ARBA00023125"/>
    </source>
</evidence>
<dbReference type="SMART" id="SM00347">
    <property type="entry name" value="HTH_MARR"/>
    <property type="match status" value="1"/>
</dbReference>
<dbReference type="PROSITE" id="PS01117">
    <property type="entry name" value="HTH_MARR_1"/>
    <property type="match status" value="1"/>
</dbReference>
<dbReference type="PRINTS" id="PR00598">
    <property type="entry name" value="HTHMARR"/>
</dbReference>
<dbReference type="PROSITE" id="PS50995">
    <property type="entry name" value="HTH_MARR_2"/>
    <property type="match status" value="1"/>
</dbReference>
<reference evidence="5 6" key="1">
    <citation type="submission" date="2023-03" db="EMBL/GenBank/DDBJ databases">
        <title>Draft genome sequence of Streptomyces sp. RB6PN23 isolated from peat swamp forest in Thailand.</title>
        <authorList>
            <person name="Klaysubun C."/>
            <person name="Duangmal K."/>
        </authorList>
    </citation>
    <scope>NUCLEOTIDE SEQUENCE [LARGE SCALE GENOMIC DNA]</scope>
    <source>
        <strain evidence="5 6">RB6PN23</strain>
    </source>
</reference>
<name>A0ABT5ZX33_9ACTN</name>
<keyword evidence="1" id="KW-0805">Transcription regulation</keyword>
<dbReference type="PANTHER" id="PTHR39515:SF2">
    <property type="entry name" value="HTH-TYPE TRANSCRIPTIONAL REGULATOR RV0880"/>
    <property type="match status" value="1"/>
</dbReference>
<keyword evidence="2" id="KW-0238">DNA-binding</keyword>
<dbReference type="SUPFAM" id="SSF46785">
    <property type="entry name" value="Winged helix' DNA-binding domain"/>
    <property type="match status" value="1"/>
</dbReference>
<protein>
    <submittedName>
        <fullName evidence="5">MarR family transcriptional regulator</fullName>
    </submittedName>
</protein>
<feature type="domain" description="HTH marR-type" evidence="4">
    <location>
        <begin position="7"/>
        <end position="140"/>
    </location>
</feature>
<accession>A0ABT5ZX33</accession>
<sequence>MAQSANVDDLGGALYDGIRLIARRLRHASTPGELSLPQRSALARLDRGGPATAAELARAEQITPQAMGTTLSGLEGRGLVQRRPDSRDRRRVLMSLTETGLAMLRRKHDARARQLATALEQHFTAAELETLTAAAPLIERLAESI</sequence>
<keyword evidence="3" id="KW-0804">Transcription</keyword>
<dbReference type="InterPro" id="IPR036388">
    <property type="entry name" value="WH-like_DNA-bd_sf"/>
</dbReference>
<dbReference type="Pfam" id="PF01047">
    <property type="entry name" value="MarR"/>
    <property type="match status" value="1"/>
</dbReference>
<evidence type="ECO:0000256" key="3">
    <source>
        <dbReference type="ARBA" id="ARBA00023163"/>
    </source>
</evidence>